<dbReference type="Proteomes" id="UP000499080">
    <property type="component" value="Unassembled WGS sequence"/>
</dbReference>
<gene>
    <name evidence="2" type="ORF">AVEN_245473_1</name>
</gene>
<dbReference type="AlphaFoldDB" id="A0A4Y2D5L4"/>
<feature type="compositionally biased region" description="Polar residues" evidence="1">
    <location>
        <begin position="97"/>
        <end position="108"/>
    </location>
</feature>
<organism evidence="2 3">
    <name type="scientific">Araneus ventricosus</name>
    <name type="common">Orbweaver spider</name>
    <name type="synonym">Epeira ventricosa</name>
    <dbReference type="NCBI Taxonomy" id="182803"/>
    <lineage>
        <taxon>Eukaryota</taxon>
        <taxon>Metazoa</taxon>
        <taxon>Ecdysozoa</taxon>
        <taxon>Arthropoda</taxon>
        <taxon>Chelicerata</taxon>
        <taxon>Arachnida</taxon>
        <taxon>Araneae</taxon>
        <taxon>Araneomorphae</taxon>
        <taxon>Entelegynae</taxon>
        <taxon>Araneoidea</taxon>
        <taxon>Araneidae</taxon>
        <taxon>Araneus</taxon>
    </lineage>
</organism>
<protein>
    <submittedName>
        <fullName evidence="2">Uncharacterized protein</fullName>
    </submittedName>
</protein>
<name>A0A4Y2D5L4_ARAVE</name>
<accession>A0A4Y2D5L4</accession>
<evidence type="ECO:0000313" key="3">
    <source>
        <dbReference type="Proteomes" id="UP000499080"/>
    </source>
</evidence>
<proteinExistence type="predicted"/>
<reference evidence="2 3" key="1">
    <citation type="journal article" date="2019" name="Sci. Rep.">
        <title>Orb-weaving spider Araneus ventricosus genome elucidates the spidroin gene catalogue.</title>
        <authorList>
            <person name="Kono N."/>
            <person name="Nakamura H."/>
            <person name="Ohtoshi R."/>
            <person name="Moran D.A.P."/>
            <person name="Shinohara A."/>
            <person name="Yoshida Y."/>
            <person name="Fujiwara M."/>
            <person name="Mori M."/>
            <person name="Tomita M."/>
            <person name="Arakawa K."/>
        </authorList>
    </citation>
    <scope>NUCLEOTIDE SEQUENCE [LARGE SCALE GENOMIC DNA]</scope>
</reference>
<feature type="region of interest" description="Disordered" evidence="1">
    <location>
        <begin position="82"/>
        <end position="108"/>
    </location>
</feature>
<keyword evidence="3" id="KW-1185">Reference proteome</keyword>
<dbReference type="EMBL" id="BGPR01000308">
    <property type="protein sequence ID" value="GBM12072.1"/>
    <property type="molecule type" value="Genomic_DNA"/>
</dbReference>
<comment type="caution">
    <text evidence="2">The sequence shown here is derived from an EMBL/GenBank/DDBJ whole genome shotgun (WGS) entry which is preliminary data.</text>
</comment>
<evidence type="ECO:0000313" key="2">
    <source>
        <dbReference type="EMBL" id="GBM12072.1"/>
    </source>
</evidence>
<evidence type="ECO:0000256" key="1">
    <source>
        <dbReference type="SAM" id="MobiDB-lite"/>
    </source>
</evidence>
<sequence length="132" mass="15183">MEWESRWMDCSRTRLLAWALVCPNFTRSINGLKKAMGYRETENNWNGSKKCWAGIKRTMEETLQKGRPVALDETRSFSQGNLFCTARNSPDPKRRANTTGQKDNLPSTEATAMHLRRKKSKINSVDLKSRCV</sequence>